<sequence>MSGPATFSYAQAAKGQSATQVAGIQSSSSQAASTTSTQNHDPTATSTRAPSVAASNDADAANSTRDTSAKPDGMPLTNGTESKSTNDEATASSSVAGSIHSSKPGEKPSDDVVPQPNEKRGRGLNANSHAADSSDSKKGRKGKKGKHVAEKDSDADEAADKKEIVPPKVELSEAPIPVVNPWTQRAQAKSKTASSPARQLRPTGMTNGDSLASGPAPVYAESRQGFTLNGGSEMGAVHSKPSSNAAKGPKKETDMTRTNGSQGPRRAAPRGGRASEKDGQPTFPAMTSLENNSSAWPTPETAAVGMKTSTQSENSEKEEKDESGPNKPRQNKKWEKVDFTPTVNWETPMPLRGGRGGRTGGSRGGRDAATGGHYNAGNSTDRIRDNGTSSQTNPVAKRGSVDSAVPRDARKHAGQPDSSKTSREVSTESQKAEWSKHNQAGMVNGLNNQHPPRNANANTNANQPLEDGAKFAEGQRDIRGQSISQGQNGVNHRQSDRPRGGGRGRGGYPNSGNTNGFSHHAPSSSYTPGLPMAQYPTNLPPRQAVQSFSPGYQVPYNGQFPPQPSGNHGRKHGSMGSRSQQSQRQPNGRLPTLPPMSMPPAYDPAMYLPPGTSPYPDAPTYQLVQAQIEYYFSLDNLLKDIFLRKHMDSQGFVLLRIIAGFKRMRELGGNYDLIRAACQDSPVVDIVIGLDNVERVRRRDGWDKWVNPIEERDVSAQNDGPSSWQYYDRFNRPTMPPPYATDGHMFSPAAMNSTFVPYTNGNSMSSPTSNGFNGHVRPSQSQLSATVPEFSPGGGFGFPDQAPDASTTHLQNGWGSSHDRDTASLPNGTAHMDNDVSQPDLAVTNGVREGNEGH</sequence>
<dbReference type="SUPFAM" id="SSF46785">
    <property type="entry name" value="Winged helix' DNA-binding domain"/>
    <property type="match status" value="1"/>
</dbReference>
<keyword evidence="6" id="KW-1185">Reference proteome</keyword>
<name>A0AAI8VZ54_9PEZI</name>
<dbReference type="InterPro" id="IPR006630">
    <property type="entry name" value="La_HTH"/>
</dbReference>
<feature type="compositionally biased region" description="Basic and acidic residues" evidence="3">
    <location>
        <begin position="467"/>
        <end position="479"/>
    </location>
</feature>
<dbReference type="EMBL" id="CAUWAG010000020">
    <property type="protein sequence ID" value="CAJ2513450.1"/>
    <property type="molecule type" value="Genomic_DNA"/>
</dbReference>
<dbReference type="PANTHER" id="PTHR22792">
    <property type="entry name" value="LUPUS LA PROTEIN-RELATED"/>
    <property type="match status" value="1"/>
</dbReference>
<dbReference type="CDD" id="cd07323">
    <property type="entry name" value="LAM"/>
    <property type="match status" value="1"/>
</dbReference>
<organism evidence="5 6">
    <name type="scientific">Anthostomella pinea</name>
    <dbReference type="NCBI Taxonomy" id="933095"/>
    <lineage>
        <taxon>Eukaryota</taxon>
        <taxon>Fungi</taxon>
        <taxon>Dikarya</taxon>
        <taxon>Ascomycota</taxon>
        <taxon>Pezizomycotina</taxon>
        <taxon>Sordariomycetes</taxon>
        <taxon>Xylariomycetidae</taxon>
        <taxon>Xylariales</taxon>
        <taxon>Xylariaceae</taxon>
        <taxon>Anthostomella</taxon>
    </lineage>
</organism>
<feature type="compositionally biased region" description="Polar residues" evidence="3">
    <location>
        <begin position="77"/>
        <end position="91"/>
    </location>
</feature>
<evidence type="ECO:0000313" key="6">
    <source>
        <dbReference type="Proteomes" id="UP001295740"/>
    </source>
</evidence>
<feature type="compositionally biased region" description="Low complexity" evidence="3">
    <location>
        <begin position="92"/>
        <end position="102"/>
    </location>
</feature>
<reference evidence="5" key="1">
    <citation type="submission" date="2023-10" db="EMBL/GenBank/DDBJ databases">
        <authorList>
            <person name="Hackl T."/>
        </authorList>
    </citation>
    <scope>NUCLEOTIDE SEQUENCE</scope>
</reference>
<feature type="compositionally biased region" description="Polar residues" evidence="3">
    <location>
        <begin position="14"/>
        <end position="24"/>
    </location>
</feature>
<protein>
    <submittedName>
        <fullName evidence="5">Uu.00g015690.m01.CDS01</fullName>
    </submittedName>
</protein>
<proteinExistence type="predicted"/>
<feature type="compositionally biased region" description="Gly residues" evidence="3">
    <location>
        <begin position="353"/>
        <end position="363"/>
    </location>
</feature>
<evidence type="ECO:0000259" key="4">
    <source>
        <dbReference type="PROSITE" id="PS50961"/>
    </source>
</evidence>
<dbReference type="AlphaFoldDB" id="A0AAI8VZ54"/>
<gene>
    <name evidence="5" type="ORF">KHLLAP_LOCUS13918</name>
</gene>
<feature type="compositionally biased region" description="Low complexity" evidence="3">
    <location>
        <begin position="53"/>
        <end position="66"/>
    </location>
</feature>
<dbReference type="GO" id="GO:0003723">
    <property type="term" value="F:RNA binding"/>
    <property type="evidence" value="ECO:0007669"/>
    <property type="project" value="UniProtKB-UniRule"/>
</dbReference>
<comment type="caution">
    <text evidence="5">The sequence shown here is derived from an EMBL/GenBank/DDBJ whole genome shotgun (WGS) entry which is preliminary data.</text>
</comment>
<dbReference type="GO" id="GO:0045727">
    <property type="term" value="P:positive regulation of translation"/>
    <property type="evidence" value="ECO:0007669"/>
    <property type="project" value="TreeGrafter"/>
</dbReference>
<accession>A0AAI8VZ54</accession>
<dbReference type="Gene3D" id="1.10.10.10">
    <property type="entry name" value="Winged helix-like DNA-binding domain superfamily/Winged helix DNA-binding domain"/>
    <property type="match status" value="1"/>
</dbReference>
<evidence type="ECO:0000313" key="5">
    <source>
        <dbReference type="EMBL" id="CAJ2513450.1"/>
    </source>
</evidence>
<feature type="compositionally biased region" description="Basic and acidic residues" evidence="3">
    <location>
        <begin position="147"/>
        <end position="165"/>
    </location>
</feature>
<feature type="compositionally biased region" description="Polar residues" evidence="3">
    <location>
        <begin position="181"/>
        <end position="197"/>
    </location>
</feature>
<dbReference type="InterPro" id="IPR036388">
    <property type="entry name" value="WH-like_DNA-bd_sf"/>
</dbReference>
<feature type="compositionally biased region" description="Polar residues" evidence="3">
    <location>
        <begin position="766"/>
        <end position="785"/>
    </location>
</feature>
<dbReference type="Proteomes" id="UP001295740">
    <property type="component" value="Unassembled WGS sequence"/>
</dbReference>
<feature type="region of interest" description="Disordered" evidence="3">
    <location>
        <begin position="1"/>
        <end position="596"/>
    </location>
</feature>
<feature type="domain" description="HTH La-type RNA-binding" evidence="4">
    <location>
        <begin position="614"/>
        <end position="703"/>
    </location>
</feature>
<dbReference type="GO" id="GO:0010494">
    <property type="term" value="C:cytoplasmic stress granule"/>
    <property type="evidence" value="ECO:0007669"/>
    <property type="project" value="TreeGrafter"/>
</dbReference>
<feature type="compositionally biased region" description="Low complexity" evidence="3">
    <location>
        <begin position="25"/>
        <end position="38"/>
    </location>
</feature>
<feature type="compositionally biased region" description="Basic and acidic residues" evidence="3">
    <location>
        <begin position="314"/>
        <end position="324"/>
    </location>
</feature>
<dbReference type="GO" id="GO:0005829">
    <property type="term" value="C:cytosol"/>
    <property type="evidence" value="ECO:0007669"/>
    <property type="project" value="TreeGrafter"/>
</dbReference>
<feature type="compositionally biased region" description="Low complexity" evidence="3">
    <location>
        <begin position="263"/>
        <end position="272"/>
    </location>
</feature>
<keyword evidence="1 2" id="KW-0694">RNA-binding</keyword>
<dbReference type="InterPro" id="IPR036390">
    <property type="entry name" value="WH_DNA-bd_sf"/>
</dbReference>
<feature type="compositionally biased region" description="Polar residues" evidence="3">
    <location>
        <begin position="481"/>
        <end position="492"/>
    </location>
</feature>
<evidence type="ECO:0000256" key="2">
    <source>
        <dbReference type="PROSITE-ProRule" id="PRU00332"/>
    </source>
</evidence>
<feature type="compositionally biased region" description="Low complexity" evidence="3">
    <location>
        <begin position="574"/>
        <end position="585"/>
    </location>
</feature>
<dbReference type="PANTHER" id="PTHR22792:SF132">
    <property type="entry name" value="LA-RELATED PROTEIN 1"/>
    <property type="match status" value="1"/>
</dbReference>
<dbReference type="Pfam" id="PF05383">
    <property type="entry name" value="La"/>
    <property type="match status" value="1"/>
</dbReference>
<feature type="compositionally biased region" description="Polar residues" evidence="3">
    <location>
        <begin position="39"/>
        <end position="49"/>
    </location>
</feature>
<feature type="region of interest" description="Disordered" evidence="3">
    <location>
        <begin position="766"/>
        <end position="854"/>
    </location>
</feature>
<dbReference type="InterPro" id="IPR045180">
    <property type="entry name" value="La_dom_prot"/>
</dbReference>
<evidence type="ECO:0000256" key="3">
    <source>
        <dbReference type="SAM" id="MobiDB-lite"/>
    </source>
</evidence>
<feature type="compositionally biased region" description="Polar residues" evidence="3">
    <location>
        <begin position="376"/>
        <end position="394"/>
    </location>
</feature>
<dbReference type="PROSITE" id="PS50961">
    <property type="entry name" value="HTH_LA"/>
    <property type="match status" value="1"/>
</dbReference>
<feature type="compositionally biased region" description="Polar residues" evidence="3">
    <location>
        <begin position="510"/>
        <end position="527"/>
    </location>
</feature>
<dbReference type="SMART" id="SM00715">
    <property type="entry name" value="LA"/>
    <property type="match status" value="1"/>
</dbReference>
<feature type="compositionally biased region" description="Polar residues" evidence="3">
    <location>
        <begin position="804"/>
        <end position="815"/>
    </location>
</feature>
<evidence type="ECO:0000256" key="1">
    <source>
        <dbReference type="ARBA" id="ARBA00022884"/>
    </source>
</evidence>
<feature type="compositionally biased region" description="Basic and acidic residues" evidence="3">
    <location>
        <begin position="420"/>
        <end position="436"/>
    </location>
</feature>